<dbReference type="Gene3D" id="1.10.3720.10">
    <property type="entry name" value="MetI-like"/>
    <property type="match status" value="1"/>
</dbReference>
<evidence type="ECO:0000256" key="4">
    <source>
        <dbReference type="ARBA" id="ARBA00022692"/>
    </source>
</evidence>
<feature type="transmembrane region" description="Helical" evidence="7">
    <location>
        <begin position="197"/>
        <end position="220"/>
    </location>
</feature>
<evidence type="ECO:0000256" key="1">
    <source>
        <dbReference type="ARBA" id="ARBA00004651"/>
    </source>
</evidence>
<dbReference type="GO" id="GO:0055085">
    <property type="term" value="P:transmembrane transport"/>
    <property type="evidence" value="ECO:0007669"/>
    <property type="project" value="InterPro"/>
</dbReference>
<dbReference type="Pfam" id="PF00528">
    <property type="entry name" value="BPD_transp_1"/>
    <property type="match status" value="1"/>
</dbReference>
<feature type="transmembrane region" description="Helical" evidence="7">
    <location>
        <begin position="157"/>
        <end position="177"/>
    </location>
</feature>
<dbReference type="STRING" id="1404245.CGLY_10855"/>
<keyword evidence="4 7" id="KW-0812">Transmembrane</keyword>
<feature type="domain" description="ABC transmembrane type-1" evidence="8">
    <location>
        <begin position="63"/>
        <end position="278"/>
    </location>
</feature>
<feature type="transmembrane region" description="Helical" evidence="7">
    <location>
        <begin position="256"/>
        <end position="279"/>
    </location>
</feature>
<keyword evidence="10" id="KW-1185">Reference proteome</keyword>
<dbReference type="EMBL" id="CP006842">
    <property type="protein sequence ID" value="AHW64616.1"/>
    <property type="molecule type" value="Genomic_DNA"/>
</dbReference>
<dbReference type="RefSeq" id="WP_038549380.1">
    <property type="nucleotide sequence ID" value="NZ_CP006842.1"/>
</dbReference>
<dbReference type="Proteomes" id="UP000023703">
    <property type="component" value="Chromosome"/>
</dbReference>
<organism evidence="9 10">
    <name type="scientific">Corynebacterium glyciniphilum AJ 3170</name>
    <dbReference type="NCBI Taxonomy" id="1404245"/>
    <lineage>
        <taxon>Bacteria</taxon>
        <taxon>Bacillati</taxon>
        <taxon>Actinomycetota</taxon>
        <taxon>Actinomycetes</taxon>
        <taxon>Mycobacteriales</taxon>
        <taxon>Corynebacteriaceae</taxon>
        <taxon>Corynebacterium</taxon>
    </lineage>
</organism>
<dbReference type="SUPFAM" id="SSF161098">
    <property type="entry name" value="MetI-like"/>
    <property type="match status" value="1"/>
</dbReference>
<accession>X5EDB2</accession>
<evidence type="ECO:0000256" key="5">
    <source>
        <dbReference type="ARBA" id="ARBA00022989"/>
    </source>
</evidence>
<dbReference type="AlphaFoldDB" id="X5EDB2"/>
<dbReference type="KEGG" id="cgy:CGLY_10855"/>
<dbReference type="OrthoDB" id="3810889at2"/>
<name>X5EDB2_9CORY</name>
<protein>
    <submittedName>
        <fullName evidence="9">ABC-type transporter, permease subunit</fullName>
    </submittedName>
</protein>
<sequence>MKRREFWVFVAPSIIVMFGLLVIPLYKTLRWSFEEVTYGSPGSWVGLQNYTQALTDSRFLKALVFTTGLTITTTAVVVVLAYVLAVMVNRLTWPRPIVLGIMLIPYVIPSVVGSAAYSWLFDSNFGGIVNLVISKVTGLDILWFTDVWPNRLLLMSNIVWSMLPFAMLMILAGLQGVSKEVVEAGRMDGANLFQRHWHIIIPSIRGIMGFVLLILTMDIFRVFDQLIPLSPSAAQIGNESVMLYVFNIAFREGSPQLGLGSAVNVLSIIVIMILLYPSIRGILKEARGRD</sequence>
<evidence type="ECO:0000256" key="3">
    <source>
        <dbReference type="ARBA" id="ARBA00022475"/>
    </source>
</evidence>
<feature type="transmembrane region" description="Helical" evidence="7">
    <location>
        <begin position="97"/>
        <end position="119"/>
    </location>
</feature>
<gene>
    <name evidence="9" type="ORF">CGLY_10855</name>
</gene>
<dbReference type="InterPro" id="IPR000515">
    <property type="entry name" value="MetI-like"/>
</dbReference>
<dbReference type="PROSITE" id="PS50928">
    <property type="entry name" value="ABC_TM1"/>
    <property type="match status" value="1"/>
</dbReference>
<feature type="transmembrane region" description="Helical" evidence="7">
    <location>
        <begin position="62"/>
        <end position="85"/>
    </location>
</feature>
<reference evidence="9 10" key="1">
    <citation type="journal article" date="2015" name="Int. J. Syst. Evol. Microbiol.">
        <title>Revisiting Corynebacterium glyciniphilum (ex Kubota et al., 1972) sp. nov., nom. rev., isolated from putrefied banana.</title>
        <authorList>
            <person name="Al-Dilaimi A."/>
            <person name="Bednarz H."/>
            <person name="Lomker A."/>
            <person name="Niehaus K."/>
            <person name="Kalinowski J."/>
            <person name="Ruckert C."/>
        </authorList>
    </citation>
    <scope>NUCLEOTIDE SEQUENCE [LARGE SCALE GENOMIC DNA]</scope>
    <source>
        <strain evidence="9">AJ 3170</strain>
    </source>
</reference>
<feature type="transmembrane region" description="Helical" evidence="7">
    <location>
        <begin position="7"/>
        <end position="26"/>
    </location>
</feature>
<dbReference type="HOGENOM" id="CLU_016047_0_0_11"/>
<dbReference type="CDD" id="cd06261">
    <property type="entry name" value="TM_PBP2"/>
    <property type="match status" value="1"/>
</dbReference>
<dbReference type="InterPro" id="IPR050809">
    <property type="entry name" value="UgpAE/MalFG_permease"/>
</dbReference>
<dbReference type="PANTHER" id="PTHR43227">
    <property type="entry name" value="BLL4140 PROTEIN"/>
    <property type="match status" value="1"/>
</dbReference>
<dbReference type="eggNOG" id="COG1175">
    <property type="taxonomic scope" value="Bacteria"/>
</dbReference>
<dbReference type="GO" id="GO:0005886">
    <property type="term" value="C:plasma membrane"/>
    <property type="evidence" value="ECO:0007669"/>
    <property type="project" value="UniProtKB-SubCell"/>
</dbReference>
<dbReference type="PANTHER" id="PTHR43227:SF8">
    <property type="entry name" value="DIACETYLCHITOBIOSE UPTAKE SYSTEM PERMEASE PROTEIN DASB"/>
    <property type="match status" value="1"/>
</dbReference>
<comment type="similarity">
    <text evidence="7">Belongs to the binding-protein-dependent transport system permease family.</text>
</comment>
<evidence type="ECO:0000313" key="10">
    <source>
        <dbReference type="Proteomes" id="UP000023703"/>
    </source>
</evidence>
<keyword evidence="2 7" id="KW-0813">Transport</keyword>
<keyword evidence="3" id="KW-1003">Cell membrane</keyword>
<evidence type="ECO:0000313" key="9">
    <source>
        <dbReference type="EMBL" id="AHW64616.1"/>
    </source>
</evidence>
<evidence type="ECO:0000259" key="8">
    <source>
        <dbReference type="PROSITE" id="PS50928"/>
    </source>
</evidence>
<dbReference type="InterPro" id="IPR035906">
    <property type="entry name" value="MetI-like_sf"/>
</dbReference>
<evidence type="ECO:0000256" key="2">
    <source>
        <dbReference type="ARBA" id="ARBA00022448"/>
    </source>
</evidence>
<evidence type="ECO:0000256" key="7">
    <source>
        <dbReference type="RuleBase" id="RU363032"/>
    </source>
</evidence>
<proteinExistence type="inferred from homology"/>
<comment type="subcellular location">
    <subcellularLocation>
        <location evidence="1 7">Cell membrane</location>
        <topology evidence="1 7">Multi-pass membrane protein</topology>
    </subcellularLocation>
</comment>
<keyword evidence="5 7" id="KW-1133">Transmembrane helix</keyword>
<keyword evidence="6 7" id="KW-0472">Membrane</keyword>
<evidence type="ECO:0000256" key="6">
    <source>
        <dbReference type="ARBA" id="ARBA00023136"/>
    </source>
</evidence>